<reference evidence="3 4" key="1">
    <citation type="submission" date="2022-11" db="EMBL/GenBank/DDBJ databases">
        <title>Minimal conservation of predation-associated metabolite biosynthetic gene clusters underscores biosynthetic potential of Myxococcota including descriptions for ten novel species: Archangium lansinium sp. nov., Myxococcus landrumus sp. nov., Nannocystis bai.</title>
        <authorList>
            <person name="Ahearne A."/>
            <person name="Stevens C."/>
            <person name="Dowd S."/>
        </authorList>
    </citation>
    <scope>NUCLEOTIDE SEQUENCE [LARGE SCALE GENOMIC DNA]</scope>
    <source>
        <strain evidence="3 4">NCELM</strain>
    </source>
</reference>
<proteinExistence type="predicted"/>
<feature type="domain" description="Imm-5-like" evidence="2">
    <location>
        <begin position="6"/>
        <end position="135"/>
    </location>
</feature>
<feature type="region of interest" description="Disordered" evidence="1">
    <location>
        <begin position="124"/>
        <end position="147"/>
    </location>
</feature>
<dbReference type="InterPro" id="IPR048667">
    <property type="entry name" value="Imm5-like"/>
</dbReference>
<dbReference type="EMBL" id="JAQNDN010000019">
    <property type="protein sequence ID" value="MDC0672724.1"/>
    <property type="molecule type" value="Genomic_DNA"/>
</dbReference>
<evidence type="ECO:0000313" key="4">
    <source>
        <dbReference type="Proteomes" id="UP001217838"/>
    </source>
</evidence>
<name>A0ABT5BF04_9BACT</name>
<dbReference type="Pfam" id="PF21805">
    <property type="entry name" value="Imm5_like"/>
    <property type="match status" value="1"/>
</dbReference>
<feature type="compositionally biased region" description="Low complexity" evidence="1">
    <location>
        <begin position="76"/>
        <end position="91"/>
    </location>
</feature>
<keyword evidence="4" id="KW-1185">Reference proteome</keyword>
<evidence type="ECO:0000313" key="3">
    <source>
        <dbReference type="EMBL" id="MDC0672724.1"/>
    </source>
</evidence>
<dbReference type="Proteomes" id="UP001217838">
    <property type="component" value="Unassembled WGS sequence"/>
</dbReference>
<gene>
    <name evidence="3" type="ORF">POL58_33540</name>
</gene>
<feature type="compositionally biased region" description="Basic and acidic residues" evidence="1">
    <location>
        <begin position="124"/>
        <end position="135"/>
    </location>
</feature>
<feature type="region of interest" description="Disordered" evidence="1">
    <location>
        <begin position="62"/>
        <end position="91"/>
    </location>
</feature>
<evidence type="ECO:0000256" key="1">
    <source>
        <dbReference type="SAM" id="MobiDB-lite"/>
    </source>
</evidence>
<organism evidence="3 4">
    <name type="scientific">Nannocystis radixulma</name>
    <dbReference type="NCBI Taxonomy" id="2995305"/>
    <lineage>
        <taxon>Bacteria</taxon>
        <taxon>Pseudomonadati</taxon>
        <taxon>Myxococcota</taxon>
        <taxon>Polyangia</taxon>
        <taxon>Nannocystales</taxon>
        <taxon>Nannocystaceae</taxon>
        <taxon>Nannocystis</taxon>
    </lineage>
</organism>
<comment type="caution">
    <text evidence="3">The sequence shown here is derived from an EMBL/GenBank/DDBJ whole genome shotgun (WGS) entry which is preliminary data.</text>
</comment>
<accession>A0ABT5BF04</accession>
<evidence type="ECO:0000259" key="2">
    <source>
        <dbReference type="Pfam" id="PF21805"/>
    </source>
</evidence>
<sequence>MRAMNVESQDHQALVQWAADCAERVLPWFERPHSGDDRPRRAVEAARAWLRGELEVGAARTAASAAHEAAREAAEDPAASAAAHAAGHAAASAHMAAHAAHAANYAISAVSHAAAREAAEVTASERDWQQLRLPEHLQATVKGPRRG</sequence>
<protein>
    <recommendedName>
        <fullName evidence="2">Imm-5-like domain-containing protein</fullName>
    </recommendedName>
</protein>